<dbReference type="EMBL" id="NBII01000003">
    <property type="protein sequence ID" value="PAV20752.1"/>
    <property type="molecule type" value="Genomic_DNA"/>
</dbReference>
<evidence type="ECO:0000256" key="3">
    <source>
        <dbReference type="ARBA" id="ARBA00023163"/>
    </source>
</evidence>
<evidence type="ECO:0000313" key="9">
    <source>
        <dbReference type="Proteomes" id="UP000217199"/>
    </source>
</evidence>
<dbReference type="PROSITE" id="PS50090">
    <property type="entry name" value="MYB_LIKE"/>
    <property type="match status" value="3"/>
</dbReference>
<feature type="domain" description="HTH myb-type" evidence="7">
    <location>
        <begin position="335"/>
        <end position="363"/>
    </location>
</feature>
<evidence type="ECO:0000313" key="8">
    <source>
        <dbReference type="EMBL" id="PAV20752.1"/>
    </source>
</evidence>
<dbReference type="AlphaFoldDB" id="A0A286UMG1"/>
<dbReference type="GO" id="GO:0042795">
    <property type="term" value="P:snRNA transcription by RNA polymerase II"/>
    <property type="evidence" value="ECO:0007669"/>
    <property type="project" value="TreeGrafter"/>
</dbReference>
<dbReference type="Pfam" id="PF13921">
    <property type="entry name" value="Myb_DNA-bind_6"/>
    <property type="match status" value="2"/>
</dbReference>
<feature type="domain" description="HTH myb-type" evidence="7">
    <location>
        <begin position="242"/>
        <end position="291"/>
    </location>
</feature>
<keyword evidence="4" id="KW-0539">Nucleus</keyword>
<feature type="compositionally biased region" description="Polar residues" evidence="5">
    <location>
        <begin position="452"/>
        <end position="468"/>
    </location>
</feature>
<feature type="region of interest" description="Disordered" evidence="5">
    <location>
        <begin position="311"/>
        <end position="349"/>
    </location>
</feature>
<dbReference type="GO" id="GO:0000978">
    <property type="term" value="F:RNA polymerase II cis-regulatory region sequence-specific DNA binding"/>
    <property type="evidence" value="ECO:0007669"/>
    <property type="project" value="TreeGrafter"/>
</dbReference>
<feature type="compositionally biased region" description="Low complexity" evidence="5">
    <location>
        <begin position="321"/>
        <end position="331"/>
    </location>
</feature>
<organism evidence="8 9">
    <name type="scientific">Pyrrhoderma noxium</name>
    <dbReference type="NCBI Taxonomy" id="2282107"/>
    <lineage>
        <taxon>Eukaryota</taxon>
        <taxon>Fungi</taxon>
        <taxon>Dikarya</taxon>
        <taxon>Basidiomycota</taxon>
        <taxon>Agaricomycotina</taxon>
        <taxon>Agaricomycetes</taxon>
        <taxon>Hymenochaetales</taxon>
        <taxon>Hymenochaetaceae</taxon>
        <taxon>Pyrrhoderma</taxon>
    </lineage>
</organism>
<dbReference type="GO" id="GO:0042796">
    <property type="term" value="P:snRNA transcription by RNA polymerase III"/>
    <property type="evidence" value="ECO:0007669"/>
    <property type="project" value="TreeGrafter"/>
</dbReference>
<dbReference type="SUPFAM" id="SSF46689">
    <property type="entry name" value="Homeodomain-like"/>
    <property type="match status" value="3"/>
</dbReference>
<dbReference type="GO" id="GO:0001006">
    <property type="term" value="F:RNA polymerase III type 3 promoter sequence-specific DNA binding"/>
    <property type="evidence" value="ECO:0007669"/>
    <property type="project" value="TreeGrafter"/>
</dbReference>
<feature type="compositionally biased region" description="Polar residues" evidence="5">
    <location>
        <begin position="503"/>
        <end position="521"/>
    </location>
</feature>
<evidence type="ECO:0000259" key="7">
    <source>
        <dbReference type="PROSITE" id="PS51294"/>
    </source>
</evidence>
<dbReference type="Proteomes" id="UP000217199">
    <property type="component" value="Unassembled WGS sequence"/>
</dbReference>
<dbReference type="PROSITE" id="PS51294">
    <property type="entry name" value="HTH_MYB"/>
    <property type="match status" value="2"/>
</dbReference>
<keyword evidence="2" id="KW-0238">DNA-binding</keyword>
<dbReference type="OrthoDB" id="2143914at2759"/>
<dbReference type="InterPro" id="IPR051575">
    <property type="entry name" value="Myb-like_DNA-bd"/>
</dbReference>
<dbReference type="PANTHER" id="PTHR46621:SF1">
    <property type="entry name" value="SNRNA-ACTIVATING PROTEIN COMPLEX SUBUNIT 4"/>
    <property type="match status" value="1"/>
</dbReference>
<evidence type="ECO:0000256" key="2">
    <source>
        <dbReference type="ARBA" id="ARBA00023125"/>
    </source>
</evidence>
<name>A0A286UMG1_9AGAM</name>
<feature type="region of interest" description="Disordered" evidence="5">
    <location>
        <begin position="361"/>
        <end position="411"/>
    </location>
</feature>
<dbReference type="InterPro" id="IPR001005">
    <property type="entry name" value="SANT/Myb"/>
</dbReference>
<feature type="region of interest" description="Disordered" evidence="5">
    <location>
        <begin position="446"/>
        <end position="559"/>
    </location>
</feature>
<dbReference type="GO" id="GO:0019185">
    <property type="term" value="C:snRNA-activating protein complex"/>
    <property type="evidence" value="ECO:0007669"/>
    <property type="project" value="TreeGrafter"/>
</dbReference>
<keyword evidence="3" id="KW-0804">Transcription</keyword>
<proteinExistence type="predicted"/>
<dbReference type="SMART" id="SM00717">
    <property type="entry name" value="SANT"/>
    <property type="match status" value="4"/>
</dbReference>
<protein>
    <submittedName>
        <fullName evidence="8">Myb domain 4r1</fullName>
    </submittedName>
</protein>
<feature type="compositionally biased region" description="Basic and acidic residues" evidence="5">
    <location>
        <begin position="536"/>
        <end position="549"/>
    </location>
</feature>
<dbReference type="InterPro" id="IPR009057">
    <property type="entry name" value="Homeodomain-like_sf"/>
</dbReference>
<gene>
    <name evidence="8" type="ORF">PNOK_0337900</name>
</gene>
<evidence type="ECO:0000256" key="4">
    <source>
        <dbReference type="ARBA" id="ARBA00023242"/>
    </source>
</evidence>
<feature type="domain" description="Myb-like" evidence="6">
    <location>
        <begin position="181"/>
        <end position="231"/>
    </location>
</feature>
<reference evidence="8 9" key="1">
    <citation type="journal article" date="2017" name="Mol. Ecol.">
        <title>Comparative and population genomic landscape of Phellinus noxius: A hypervariable fungus causing root rot in trees.</title>
        <authorList>
            <person name="Chung C.L."/>
            <person name="Lee T.J."/>
            <person name="Akiba M."/>
            <person name="Lee H.H."/>
            <person name="Kuo T.H."/>
            <person name="Liu D."/>
            <person name="Ke H.M."/>
            <person name="Yokoi T."/>
            <person name="Roa M.B."/>
            <person name="Lu M.J."/>
            <person name="Chang Y.Y."/>
            <person name="Ann P.J."/>
            <person name="Tsai J.N."/>
            <person name="Chen C.Y."/>
            <person name="Tzean S.S."/>
            <person name="Ota Y."/>
            <person name="Hattori T."/>
            <person name="Sahashi N."/>
            <person name="Liou R.F."/>
            <person name="Kikuchi T."/>
            <person name="Tsai I.J."/>
        </authorList>
    </citation>
    <scope>NUCLEOTIDE SEQUENCE [LARGE SCALE GENOMIC DNA]</scope>
    <source>
        <strain evidence="8 9">FFPRI411160</strain>
    </source>
</reference>
<evidence type="ECO:0000256" key="5">
    <source>
        <dbReference type="SAM" id="MobiDB-lite"/>
    </source>
</evidence>
<feature type="compositionally biased region" description="Basic and acidic residues" evidence="5">
    <location>
        <begin position="380"/>
        <end position="389"/>
    </location>
</feature>
<evidence type="ECO:0000259" key="6">
    <source>
        <dbReference type="PROSITE" id="PS50090"/>
    </source>
</evidence>
<accession>A0A286UMG1</accession>
<dbReference type="Gene3D" id="1.10.10.60">
    <property type="entry name" value="Homeodomain-like"/>
    <property type="match status" value="3"/>
</dbReference>
<sequence>MTERSLVTDAIQANKDHQYALRVYTERLENELKTVDKLIAAIESDDELDDLADNGLVTVEGAVRATSLAFPRQLLSEDSPFYEDASWKDRYDDFTTVNQMRAKEHEALRDSVRIENIRMCTLEAQRRHQIFDVQAYPLDYFEKNTEGLDWKRVANKLNAAVPSGTNRSSKECEIRWLGYLHPTINQSSWSAEEIKQVKAIVAELEAQTPGVPIKWEEVSLKLGTNRTAIDCMRNGMTKEIHTWTPESDKKLIEAVSLFGMNNWQLVAMNVSEYVTSHQCQKRYFDTLDPNLKNGPWSSEEDEKLLRAISAFSGIPNPGEGSSTSTSNTTKTPIPWQEVAQFVPGRNNNQCRERYQDRLMRPKAKGRITKTASQGSRKGKERAVQLEREGSTSQSTDVDMEVDSPSVNQTPPPTVLSFPAGTQNLSKPKPNLIVSAQRLESEVVEVVDPSAGADNTSNTVDESVTTTIKASLPAKRGRNKGQSLRGINKKGSTAPSLIERENSTSDIQMNSPTQDNDASVQLTKKRKESPLSAVDESSARDRAEVVDNRRRSSRLSGSRN</sequence>
<dbReference type="PANTHER" id="PTHR46621">
    <property type="entry name" value="SNRNA-ACTIVATING PROTEIN COMPLEX SUBUNIT 4"/>
    <property type="match status" value="1"/>
</dbReference>
<feature type="domain" description="Myb-like" evidence="6">
    <location>
        <begin position="243"/>
        <end position="287"/>
    </location>
</feature>
<feature type="domain" description="Myb-like" evidence="6">
    <location>
        <begin position="288"/>
        <end position="358"/>
    </location>
</feature>
<keyword evidence="1" id="KW-0805">Transcription regulation</keyword>
<dbReference type="InterPro" id="IPR017930">
    <property type="entry name" value="Myb_dom"/>
</dbReference>
<evidence type="ECO:0000256" key="1">
    <source>
        <dbReference type="ARBA" id="ARBA00023015"/>
    </source>
</evidence>
<dbReference type="CDD" id="cd00167">
    <property type="entry name" value="SANT"/>
    <property type="match status" value="3"/>
</dbReference>
<dbReference type="InParanoid" id="A0A286UMG1"/>
<comment type="caution">
    <text evidence="8">The sequence shown here is derived from an EMBL/GenBank/DDBJ whole genome shotgun (WGS) entry which is preliminary data.</text>
</comment>
<keyword evidence="9" id="KW-1185">Reference proteome</keyword>
<dbReference type="STRING" id="2282107.A0A286UMG1"/>